<dbReference type="FunFam" id="3.40.50.300:FF:000076">
    <property type="entry name" value="Replicative DNA helicase"/>
    <property type="match status" value="1"/>
</dbReference>
<evidence type="ECO:0000256" key="12">
    <source>
        <dbReference type="RuleBase" id="RU362085"/>
    </source>
</evidence>
<dbReference type="InterPro" id="IPR007693">
    <property type="entry name" value="DNA_helicase_DnaB-like_N"/>
</dbReference>
<evidence type="ECO:0000256" key="2">
    <source>
        <dbReference type="ARBA" id="ARBA00022515"/>
    </source>
</evidence>
<dbReference type="GO" id="GO:0005524">
    <property type="term" value="F:ATP binding"/>
    <property type="evidence" value="ECO:0007669"/>
    <property type="project" value="UniProtKB-UniRule"/>
</dbReference>
<reference evidence="14" key="1">
    <citation type="submission" date="2011-08" db="EMBL/GenBank/DDBJ databases">
        <authorList>
            <consortium name="The Broad Institute Genome Sequencing Platform"/>
            <person name="Earl A."/>
            <person name="Ward D."/>
            <person name="Feldgarden M."/>
            <person name="Gevers D."/>
            <person name="Sizova M."/>
            <person name="Hazen A."/>
            <person name="Epstein S."/>
            <person name="Young S.K."/>
            <person name="Zeng Q."/>
            <person name="Gargeya S."/>
            <person name="Fitzgerald M."/>
            <person name="Haas B."/>
            <person name="Abouelleil A."/>
            <person name="Alvarado L."/>
            <person name="Arachchi H.M."/>
            <person name="Berlin A."/>
            <person name="Brown A."/>
            <person name="Chapman S.B."/>
            <person name="Chen Z."/>
            <person name="Dunbar C."/>
            <person name="Freedman E."/>
            <person name="Gearin G."/>
            <person name="Gellesch M."/>
            <person name="Goldberg J."/>
            <person name="Griggs A."/>
            <person name="Gujja S."/>
            <person name="Heiman D."/>
            <person name="Howarth C."/>
            <person name="Larson L."/>
            <person name="Lui A."/>
            <person name="MacDonald P.J.P."/>
            <person name="Montmayeur A."/>
            <person name="Murphy C."/>
            <person name="Neiman D."/>
            <person name="Pearson M."/>
            <person name="Priest M."/>
            <person name="Roberts A."/>
            <person name="Saif S."/>
            <person name="Shea T."/>
            <person name="Shenoy N."/>
            <person name="Sisk P."/>
            <person name="Stolte C."/>
            <person name="Sykes S."/>
            <person name="Wortman J."/>
            <person name="Nusbaum C."/>
            <person name="Birren B."/>
        </authorList>
    </citation>
    <scope>NUCLEOTIDE SEQUENCE</scope>
    <source>
        <strain evidence="14">ACB1</strain>
    </source>
</reference>
<dbReference type="InterPro" id="IPR036185">
    <property type="entry name" value="DNA_heli_DnaB-like_N_sf"/>
</dbReference>
<evidence type="ECO:0000256" key="5">
    <source>
        <dbReference type="ARBA" id="ARBA00022801"/>
    </source>
</evidence>
<evidence type="ECO:0000256" key="3">
    <source>
        <dbReference type="ARBA" id="ARBA00022705"/>
    </source>
</evidence>
<dbReference type="SUPFAM" id="SSF48024">
    <property type="entry name" value="N-terminal domain of DnaB helicase"/>
    <property type="match status" value="1"/>
</dbReference>
<evidence type="ECO:0000256" key="8">
    <source>
        <dbReference type="ARBA" id="ARBA00023125"/>
    </source>
</evidence>
<proteinExistence type="inferred from homology"/>
<dbReference type="GO" id="GO:0016887">
    <property type="term" value="F:ATP hydrolysis activity"/>
    <property type="evidence" value="ECO:0007669"/>
    <property type="project" value="RHEA"/>
</dbReference>
<dbReference type="RefSeq" id="WP_009535558.1">
    <property type="nucleotide sequence ID" value="NZ_KE148312.1"/>
</dbReference>
<dbReference type="Gene3D" id="1.10.860.10">
    <property type="entry name" value="DNAb Helicase, Chain A"/>
    <property type="match status" value="1"/>
</dbReference>
<keyword evidence="7 12" id="KW-0067">ATP-binding</keyword>
<dbReference type="NCBIfam" id="NF004384">
    <property type="entry name" value="PRK05748.1"/>
    <property type="match status" value="1"/>
</dbReference>
<comment type="similarity">
    <text evidence="1 12">Belongs to the helicase family. DnaB subfamily.</text>
</comment>
<keyword evidence="6 12" id="KW-0347">Helicase</keyword>
<keyword evidence="4 12" id="KW-0547">Nucleotide-binding</keyword>
<evidence type="ECO:0000313" key="14">
    <source>
        <dbReference type="EMBL" id="EHL09746.1"/>
    </source>
</evidence>
<dbReference type="Pfam" id="PF00772">
    <property type="entry name" value="DnaB"/>
    <property type="match status" value="1"/>
</dbReference>
<evidence type="ECO:0000256" key="7">
    <source>
        <dbReference type="ARBA" id="ARBA00022840"/>
    </source>
</evidence>
<dbReference type="SUPFAM" id="SSF52540">
    <property type="entry name" value="P-loop containing nucleoside triphosphate hydrolases"/>
    <property type="match status" value="1"/>
</dbReference>
<dbReference type="HOGENOM" id="CLU_005373_0_0_9"/>
<dbReference type="GO" id="GO:0006269">
    <property type="term" value="P:DNA replication, synthesis of primer"/>
    <property type="evidence" value="ECO:0007669"/>
    <property type="project" value="UniProtKB-UniRule"/>
</dbReference>
<evidence type="ECO:0000256" key="11">
    <source>
        <dbReference type="NCBIfam" id="TIGR00665"/>
    </source>
</evidence>
<dbReference type="InterPro" id="IPR027417">
    <property type="entry name" value="P-loop_NTPase"/>
</dbReference>
<dbReference type="GO" id="GO:0042802">
    <property type="term" value="F:identical protein binding"/>
    <property type="evidence" value="ECO:0007669"/>
    <property type="project" value="UniProtKB-ARBA"/>
</dbReference>
<evidence type="ECO:0000256" key="10">
    <source>
        <dbReference type="ARBA" id="ARBA00048954"/>
    </source>
</evidence>
<dbReference type="GO" id="GO:0005829">
    <property type="term" value="C:cytosol"/>
    <property type="evidence" value="ECO:0007669"/>
    <property type="project" value="TreeGrafter"/>
</dbReference>
<accession>G9WQT6</accession>
<keyword evidence="15" id="KW-1185">Reference proteome</keyword>
<reference evidence="14" key="2">
    <citation type="submission" date="2013-03" db="EMBL/GenBank/DDBJ databases">
        <title>The Genome Sequence of Oribacterium sp. ACB1.</title>
        <authorList>
            <consortium name="The Broad Institute Genomics Platform"/>
            <consortium name="The Broad Institute Genome Sequencing Center for Infectious Disease"/>
            <person name="Earl A."/>
            <person name="Ward D."/>
            <person name="Feldgarden M."/>
            <person name="Gevers D."/>
            <person name="Sizova M."/>
            <person name="Hazen A."/>
            <person name="Epstein S."/>
            <person name="Walker B."/>
            <person name="Young S."/>
            <person name="Zeng Q."/>
            <person name="Gargeya S."/>
            <person name="Fitzgerald M."/>
            <person name="Haas B."/>
            <person name="Abouelleil A."/>
            <person name="Allen A.W."/>
            <person name="Alvarado L."/>
            <person name="Arachchi H.M."/>
            <person name="Berlin A.M."/>
            <person name="Chapman S.B."/>
            <person name="Gainer-Dewar J."/>
            <person name="Goldberg J."/>
            <person name="Griggs A."/>
            <person name="Gujja S."/>
            <person name="Hansen M."/>
            <person name="Howarth C."/>
            <person name="Imamovic A."/>
            <person name="Ireland A."/>
            <person name="Larimer J."/>
            <person name="McCowan C."/>
            <person name="Murphy C."/>
            <person name="Pearson M."/>
            <person name="Poon T.W."/>
            <person name="Priest M."/>
            <person name="Roberts A."/>
            <person name="Saif S."/>
            <person name="Shea T."/>
            <person name="Sisk P."/>
            <person name="Sykes S."/>
            <person name="Wortman J."/>
            <person name="Nusbaum C."/>
            <person name="Birren B."/>
        </authorList>
    </citation>
    <scope>NUCLEOTIDE SEQUENCE [LARGE SCALE GENOMIC DNA]</scope>
    <source>
        <strain evidence="14">ACB1</strain>
    </source>
</reference>
<dbReference type="Gene3D" id="3.40.50.300">
    <property type="entry name" value="P-loop containing nucleotide triphosphate hydrolases"/>
    <property type="match status" value="1"/>
</dbReference>
<dbReference type="GO" id="GO:0043139">
    <property type="term" value="F:5'-3' DNA helicase activity"/>
    <property type="evidence" value="ECO:0007669"/>
    <property type="project" value="UniProtKB-EC"/>
</dbReference>
<sequence length="451" mass="51212">MAEQDERLLLRTVPHSKEAESSVIGAMIRDGDAVLVALEILRPEDFYSRQYQLLFATMKEMARDGIAIDFVSLQDKLKGKKDIPAEFVSLETLKNLAMDVPSVANIRIYAEMVRSKSVLRAMIRTNEEIADMCYKGEDELETILESAEKKIFNLLLERNSREFVPISEVAMNVLRKVEEASRQKNAITGIASGFLDLDYRTAGFQKSDLILIAARPSMGKTAFVLNILDYVGVKKHEPVMIFSLEMSKEQLANRVLSLETQIEADKLRKGTLTDEEWGDLIEGVDRLSKANVFIDDTPGITVSELRGKCRKRKLESGLSLVMIDYLQLMSGEKGKRSSENRQQEISEISRSLKALARELDCPVIALSQLSRAVEQRPDHRPMLSDLRESGAIEQDADIVMFLYRDDYYNKDTEHPNEAEVIIAKQRNGPIGTVKLLWQPQYTRFKNAEKER</sequence>
<dbReference type="PANTHER" id="PTHR30153:SF2">
    <property type="entry name" value="REPLICATIVE DNA HELICASE"/>
    <property type="match status" value="1"/>
</dbReference>
<dbReference type="GO" id="GO:0003677">
    <property type="term" value="F:DNA binding"/>
    <property type="evidence" value="ECO:0007669"/>
    <property type="project" value="UniProtKB-UniRule"/>
</dbReference>
<comment type="catalytic activity">
    <reaction evidence="10 12">
        <text>ATP + H2O = ADP + phosphate + H(+)</text>
        <dbReference type="Rhea" id="RHEA:13065"/>
        <dbReference type="ChEBI" id="CHEBI:15377"/>
        <dbReference type="ChEBI" id="CHEBI:15378"/>
        <dbReference type="ChEBI" id="CHEBI:30616"/>
        <dbReference type="ChEBI" id="CHEBI:43474"/>
        <dbReference type="ChEBI" id="CHEBI:456216"/>
        <dbReference type="EC" id="5.6.2.3"/>
    </reaction>
</comment>
<dbReference type="InterPro" id="IPR007692">
    <property type="entry name" value="DNA_helicase_DnaB"/>
</dbReference>
<dbReference type="Proteomes" id="UP000018461">
    <property type="component" value="Unassembled WGS sequence"/>
</dbReference>
<keyword evidence="5 12" id="KW-0378">Hydrolase</keyword>
<dbReference type="GO" id="GO:1990077">
    <property type="term" value="C:primosome complex"/>
    <property type="evidence" value="ECO:0007669"/>
    <property type="project" value="UniProtKB-UniRule"/>
</dbReference>
<dbReference type="InterPro" id="IPR016136">
    <property type="entry name" value="DNA_helicase_N/primase_C"/>
</dbReference>
<dbReference type="NCBIfam" id="TIGR00665">
    <property type="entry name" value="DnaB"/>
    <property type="match status" value="1"/>
</dbReference>
<keyword evidence="2 12" id="KW-0639">Primosome</keyword>
<evidence type="ECO:0000256" key="4">
    <source>
        <dbReference type="ARBA" id="ARBA00022741"/>
    </source>
</evidence>
<evidence type="ECO:0000313" key="15">
    <source>
        <dbReference type="Proteomes" id="UP000018461"/>
    </source>
</evidence>
<dbReference type="InterPro" id="IPR007694">
    <property type="entry name" value="DNA_helicase_DnaB-like_C"/>
</dbReference>
<dbReference type="PATRIC" id="fig|796943.3.peg.2192"/>
<evidence type="ECO:0000256" key="9">
    <source>
        <dbReference type="ARBA" id="ARBA00023235"/>
    </source>
</evidence>
<keyword evidence="8 12" id="KW-0238">DNA-binding</keyword>
<dbReference type="Pfam" id="PF03796">
    <property type="entry name" value="DnaB_C"/>
    <property type="match status" value="1"/>
</dbReference>
<evidence type="ECO:0000259" key="13">
    <source>
        <dbReference type="PROSITE" id="PS51199"/>
    </source>
</evidence>
<dbReference type="STRING" id="796943.HMPREF9625_01719"/>
<dbReference type="CDD" id="cd00984">
    <property type="entry name" value="DnaB_C"/>
    <property type="match status" value="1"/>
</dbReference>
<dbReference type="PANTHER" id="PTHR30153">
    <property type="entry name" value="REPLICATIVE DNA HELICASE DNAB"/>
    <property type="match status" value="1"/>
</dbReference>
<dbReference type="EC" id="5.6.2.3" evidence="11 12"/>
<feature type="domain" description="SF4 helicase" evidence="13">
    <location>
        <begin position="183"/>
        <end position="451"/>
    </location>
</feature>
<dbReference type="PROSITE" id="PS51199">
    <property type="entry name" value="SF4_HELICASE"/>
    <property type="match status" value="1"/>
</dbReference>
<evidence type="ECO:0000256" key="1">
    <source>
        <dbReference type="ARBA" id="ARBA00008428"/>
    </source>
</evidence>
<dbReference type="EMBL" id="AFZC02000002">
    <property type="protein sequence ID" value="EHL09746.1"/>
    <property type="molecule type" value="Genomic_DNA"/>
</dbReference>
<keyword evidence="3 12" id="KW-0235">DNA replication</keyword>
<comment type="caution">
    <text evidence="14">The sequence shown here is derived from an EMBL/GenBank/DDBJ whole genome shotgun (WGS) entry which is preliminary data.</text>
</comment>
<protein>
    <recommendedName>
        <fullName evidence="11 12">Replicative DNA helicase</fullName>
        <ecNumber evidence="11 12">5.6.2.3</ecNumber>
    </recommendedName>
</protein>
<keyword evidence="9" id="KW-0413">Isomerase</keyword>
<dbReference type="AlphaFoldDB" id="G9WQT6"/>
<evidence type="ECO:0000256" key="6">
    <source>
        <dbReference type="ARBA" id="ARBA00022806"/>
    </source>
</evidence>
<gene>
    <name evidence="14" type="ORF">HMPREF9625_01719</name>
</gene>
<organism evidence="14 15">
    <name type="scientific">Oribacterium parvum ACB1</name>
    <dbReference type="NCBI Taxonomy" id="796943"/>
    <lineage>
        <taxon>Bacteria</taxon>
        <taxon>Bacillati</taxon>
        <taxon>Bacillota</taxon>
        <taxon>Clostridia</taxon>
        <taxon>Lachnospirales</taxon>
        <taxon>Lachnospiraceae</taxon>
        <taxon>Oribacterium</taxon>
    </lineage>
</organism>
<comment type="function">
    <text evidence="12">The main replicative DNA helicase, it participates in initiation and elongation during chromosome replication. Travels ahead of the DNA replisome, separating dsDNA into templates for DNA synthesis. A processive ATP-dependent 5'-3' DNA helicase it has DNA-dependent ATPase activity.</text>
</comment>
<name>G9WQT6_9FIRM</name>